<feature type="signal peptide" evidence="1">
    <location>
        <begin position="1"/>
        <end position="23"/>
    </location>
</feature>
<evidence type="ECO:0000256" key="1">
    <source>
        <dbReference type="SAM" id="SignalP"/>
    </source>
</evidence>
<keyword evidence="1" id="KW-0732">Signal</keyword>
<organism evidence="3 4">
    <name type="scientific">Thiorhodococcus minor</name>
    <dbReference type="NCBI Taxonomy" id="57489"/>
    <lineage>
        <taxon>Bacteria</taxon>
        <taxon>Pseudomonadati</taxon>
        <taxon>Pseudomonadota</taxon>
        <taxon>Gammaproteobacteria</taxon>
        <taxon>Chromatiales</taxon>
        <taxon>Chromatiaceae</taxon>
        <taxon>Thiorhodococcus</taxon>
    </lineage>
</organism>
<dbReference type="Proteomes" id="UP000483379">
    <property type="component" value="Unassembled WGS sequence"/>
</dbReference>
<dbReference type="InterPro" id="IPR014004">
    <property type="entry name" value="Transpt-assoc_nodulatn_dom_bac"/>
</dbReference>
<sequence>MRHPQRRIAAILAALAISGSTLAGSPERAEGTSSKMQDLMTEARINTAYALNEHLSPFRIDVDARGNRLILEGEVDNEAQRMLAERLAVDMSGIDVVDNRLRVAPRVEDDTARKLFDFVQDANTTARVEMQLLWNETTSGLDIEVETEGKQVTLTGNVSTEKERQLAERIAQHTQGVDSVENKLQVAPEDTLSAQANQVAQEAAKAVSDTWITARITASLRFNKAIDHSRIHVTTQDGVVTLRGRVSTAQERDEVTAIASGIAGVKKVIDALEVPRSA</sequence>
<feature type="domain" description="BON" evidence="2">
    <location>
        <begin position="37"/>
        <end position="105"/>
    </location>
</feature>
<evidence type="ECO:0000313" key="3">
    <source>
        <dbReference type="EMBL" id="NEV61396.1"/>
    </source>
</evidence>
<dbReference type="EMBL" id="JAAIJQ010000012">
    <property type="protein sequence ID" value="NEV61396.1"/>
    <property type="molecule type" value="Genomic_DNA"/>
</dbReference>
<accession>A0A6M0JV37</accession>
<dbReference type="RefSeq" id="WP_164451587.1">
    <property type="nucleotide sequence ID" value="NZ_JAAIJQ010000012.1"/>
</dbReference>
<dbReference type="SMART" id="SM00749">
    <property type="entry name" value="BON"/>
    <property type="match status" value="3"/>
</dbReference>
<feature type="chain" id="PRO_5027010337" evidence="1">
    <location>
        <begin position="24"/>
        <end position="278"/>
    </location>
</feature>
<evidence type="ECO:0000259" key="2">
    <source>
        <dbReference type="PROSITE" id="PS50914"/>
    </source>
</evidence>
<name>A0A6M0JV37_9GAMM</name>
<dbReference type="PROSITE" id="PS50914">
    <property type="entry name" value="BON"/>
    <property type="match status" value="3"/>
</dbReference>
<dbReference type="PANTHER" id="PTHR34606">
    <property type="entry name" value="BON DOMAIN-CONTAINING PROTEIN"/>
    <property type="match status" value="1"/>
</dbReference>
<comment type="caution">
    <text evidence="3">The sequence shown here is derived from an EMBL/GenBank/DDBJ whole genome shotgun (WGS) entry which is preliminary data.</text>
</comment>
<feature type="domain" description="BON" evidence="2">
    <location>
        <begin position="120"/>
        <end position="188"/>
    </location>
</feature>
<feature type="domain" description="BON" evidence="2">
    <location>
        <begin position="208"/>
        <end position="276"/>
    </location>
</feature>
<proteinExistence type="predicted"/>
<protein>
    <submittedName>
        <fullName evidence="3">BON domain-containing protein</fullName>
    </submittedName>
</protein>
<dbReference type="AlphaFoldDB" id="A0A6M0JV37"/>
<evidence type="ECO:0000313" key="4">
    <source>
        <dbReference type="Proteomes" id="UP000483379"/>
    </source>
</evidence>
<gene>
    <name evidence="3" type="ORF">G3446_05710</name>
</gene>
<dbReference type="InterPro" id="IPR007055">
    <property type="entry name" value="BON_dom"/>
</dbReference>
<dbReference type="PANTHER" id="PTHR34606:SF15">
    <property type="entry name" value="BON DOMAIN-CONTAINING PROTEIN"/>
    <property type="match status" value="1"/>
</dbReference>
<dbReference type="InterPro" id="IPR051686">
    <property type="entry name" value="Lipoprotein_DolP"/>
</dbReference>
<dbReference type="Pfam" id="PF04972">
    <property type="entry name" value="BON"/>
    <property type="match status" value="3"/>
</dbReference>
<dbReference type="Gene3D" id="3.30.1340.30">
    <property type="match status" value="3"/>
</dbReference>
<reference evidence="3 4" key="1">
    <citation type="submission" date="2020-02" db="EMBL/GenBank/DDBJ databases">
        <title>Genome sequences of Thiorhodococcus mannitoliphagus and Thiorhodococcus minor, purple sulfur photosynthetic bacteria in the gammaproteobacterial family, Chromatiaceae.</title>
        <authorList>
            <person name="Aviles F.A."/>
            <person name="Meyer T.E."/>
            <person name="Kyndt J.A."/>
        </authorList>
    </citation>
    <scope>NUCLEOTIDE SEQUENCE [LARGE SCALE GENOMIC DNA]</scope>
    <source>
        <strain evidence="3 4">DSM 11518</strain>
    </source>
</reference>
<keyword evidence="4" id="KW-1185">Reference proteome</keyword>